<feature type="domain" description="ABC transmembrane type-1" evidence="4">
    <location>
        <begin position="37"/>
        <end position="93"/>
    </location>
</feature>
<reference evidence="5" key="2">
    <citation type="submission" date="2021-02" db="EMBL/GenBank/DDBJ databases">
        <authorList>
            <person name="Kimball J.A."/>
            <person name="Haas M.W."/>
            <person name="Macchietto M."/>
            <person name="Kono T."/>
            <person name="Duquette J."/>
            <person name="Shao M."/>
        </authorList>
    </citation>
    <scope>NUCLEOTIDE SEQUENCE</scope>
    <source>
        <tissue evidence="5">Fresh leaf tissue</tissue>
    </source>
</reference>
<dbReference type="Pfam" id="PF00664">
    <property type="entry name" value="ABC_membrane"/>
    <property type="match status" value="1"/>
</dbReference>
<evidence type="ECO:0000313" key="6">
    <source>
        <dbReference type="Proteomes" id="UP000729402"/>
    </source>
</evidence>
<dbReference type="InterPro" id="IPR011527">
    <property type="entry name" value="ABC1_TM_dom"/>
</dbReference>
<dbReference type="GO" id="GO:0140359">
    <property type="term" value="F:ABC-type transporter activity"/>
    <property type="evidence" value="ECO:0007669"/>
    <property type="project" value="InterPro"/>
</dbReference>
<name>A0A8J5SNZ8_ZIZPA</name>
<dbReference type="GO" id="GO:0016020">
    <property type="term" value="C:membrane"/>
    <property type="evidence" value="ECO:0007669"/>
    <property type="project" value="InterPro"/>
</dbReference>
<dbReference type="Proteomes" id="UP000729402">
    <property type="component" value="Unassembled WGS sequence"/>
</dbReference>
<dbReference type="AlphaFoldDB" id="A0A8J5SNZ8"/>
<gene>
    <name evidence="5" type="ORF">GUJ93_ZPchr0006g45418</name>
</gene>
<organism evidence="5 6">
    <name type="scientific">Zizania palustris</name>
    <name type="common">Northern wild rice</name>
    <dbReference type="NCBI Taxonomy" id="103762"/>
    <lineage>
        <taxon>Eukaryota</taxon>
        <taxon>Viridiplantae</taxon>
        <taxon>Streptophyta</taxon>
        <taxon>Embryophyta</taxon>
        <taxon>Tracheophyta</taxon>
        <taxon>Spermatophyta</taxon>
        <taxon>Magnoliopsida</taxon>
        <taxon>Liliopsida</taxon>
        <taxon>Poales</taxon>
        <taxon>Poaceae</taxon>
        <taxon>BOP clade</taxon>
        <taxon>Oryzoideae</taxon>
        <taxon>Oryzeae</taxon>
        <taxon>Zizaniinae</taxon>
        <taxon>Zizania</taxon>
    </lineage>
</organism>
<reference evidence="5" key="1">
    <citation type="journal article" date="2021" name="bioRxiv">
        <title>Whole Genome Assembly and Annotation of Northern Wild Rice, Zizania palustris L., Supports a Whole Genome Duplication in the Zizania Genus.</title>
        <authorList>
            <person name="Haas M."/>
            <person name="Kono T."/>
            <person name="Macchietto M."/>
            <person name="Millas R."/>
            <person name="McGilp L."/>
            <person name="Shao M."/>
            <person name="Duquette J."/>
            <person name="Hirsch C.N."/>
            <person name="Kimball J."/>
        </authorList>
    </citation>
    <scope>NUCLEOTIDE SEQUENCE</scope>
    <source>
        <tissue evidence="5">Fresh leaf tissue</tissue>
    </source>
</reference>
<dbReference type="EMBL" id="JAAALK010000283">
    <property type="protein sequence ID" value="KAG8073362.1"/>
    <property type="molecule type" value="Genomic_DNA"/>
</dbReference>
<protein>
    <recommendedName>
        <fullName evidence="4">ABC transmembrane type-1 domain-containing protein</fullName>
    </recommendedName>
</protein>
<evidence type="ECO:0000259" key="4">
    <source>
        <dbReference type="Pfam" id="PF00664"/>
    </source>
</evidence>
<comment type="caution">
    <text evidence="5">The sequence shown here is derived from an EMBL/GenBank/DDBJ whole genome shotgun (WGS) entry which is preliminary data.</text>
</comment>
<keyword evidence="6" id="KW-1185">Reference proteome</keyword>
<accession>A0A8J5SNZ8</accession>
<keyword evidence="3" id="KW-0472">Membrane</keyword>
<keyword evidence="2" id="KW-1133">Transmembrane helix</keyword>
<evidence type="ECO:0000256" key="3">
    <source>
        <dbReference type="ARBA" id="ARBA00023136"/>
    </source>
</evidence>
<evidence type="ECO:0000313" key="5">
    <source>
        <dbReference type="EMBL" id="KAG8073362.1"/>
    </source>
</evidence>
<proteinExistence type="predicted"/>
<dbReference type="GO" id="GO:0005524">
    <property type="term" value="F:ATP binding"/>
    <property type="evidence" value="ECO:0007669"/>
    <property type="project" value="InterPro"/>
</dbReference>
<dbReference type="OrthoDB" id="6500128at2759"/>
<evidence type="ECO:0000256" key="2">
    <source>
        <dbReference type="ARBA" id="ARBA00022989"/>
    </source>
</evidence>
<keyword evidence="1" id="KW-0812">Transmembrane</keyword>
<evidence type="ECO:0000256" key="1">
    <source>
        <dbReference type="ARBA" id="ARBA00022692"/>
    </source>
</evidence>
<sequence length="127" mass="14013">MGSTAAFCGADLKLVAKGRQFPAFRFPEEELNYYWILICTASYAQTKFIWGFGGNAKDMYEQASTIASDAIGNIRTVASFCVEEKIIESYRNKCEARFVHSGTADVGEVFKVFFALTMMAVGVSQCA</sequence>